<proteinExistence type="predicted"/>
<evidence type="ECO:0000313" key="3">
    <source>
        <dbReference type="Proteomes" id="UP001162131"/>
    </source>
</evidence>
<name>A0AAU9JBR9_9CILI</name>
<feature type="region of interest" description="Disordered" evidence="1">
    <location>
        <begin position="9"/>
        <end position="32"/>
    </location>
</feature>
<evidence type="ECO:0000313" key="2">
    <source>
        <dbReference type="EMBL" id="CAG9324715.1"/>
    </source>
</evidence>
<protein>
    <submittedName>
        <fullName evidence="2">Uncharacterized protein</fullName>
    </submittedName>
</protein>
<sequence>MSKAFMKVLNKHDQHLKTAESGRSSLTERPSYKTDQLVEEIISKSSSKPKEIPRLSINENDDWELIDILQKDIKESYKKLEEMKATPSDMENRKIKFHGKEKEKYKQLRTQQRSQTRLDWNVNKSSEKLKLKNLVKERKSVITPSLGESNRIQDFENAGKYEKNKNSEIVKNAHLMLEELETVPVLKKLSKKSFSSTSRFLNQIKSQDYESCLTSAIEFIREIIEYEKISSQKEAEKSSGSSISTIEAEAQFESPIELGISSGKEEIPRQDKSKRLQVVDNVDESDLLLEVVSSQSARISKLNTEISDAVNSMRKILYSPIPSSPRSQAEHFFESSNTIKPTHKQSSAISDFDNIYPKSVRNSIK</sequence>
<reference evidence="2" key="1">
    <citation type="submission" date="2021-09" db="EMBL/GenBank/DDBJ databases">
        <authorList>
            <consortium name="AG Swart"/>
            <person name="Singh M."/>
            <person name="Singh A."/>
            <person name="Seah K."/>
            <person name="Emmerich C."/>
        </authorList>
    </citation>
    <scope>NUCLEOTIDE SEQUENCE</scope>
    <source>
        <strain evidence="2">ATCC30299</strain>
    </source>
</reference>
<organism evidence="2 3">
    <name type="scientific">Blepharisma stoltei</name>
    <dbReference type="NCBI Taxonomy" id="1481888"/>
    <lineage>
        <taxon>Eukaryota</taxon>
        <taxon>Sar</taxon>
        <taxon>Alveolata</taxon>
        <taxon>Ciliophora</taxon>
        <taxon>Postciliodesmatophora</taxon>
        <taxon>Heterotrichea</taxon>
        <taxon>Heterotrichida</taxon>
        <taxon>Blepharismidae</taxon>
        <taxon>Blepharisma</taxon>
    </lineage>
</organism>
<dbReference type="EMBL" id="CAJZBQ010000036">
    <property type="protein sequence ID" value="CAG9324715.1"/>
    <property type="molecule type" value="Genomic_DNA"/>
</dbReference>
<comment type="caution">
    <text evidence="2">The sequence shown here is derived from an EMBL/GenBank/DDBJ whole genome shotgun (WGS) entry which is preliminary data.</text>
</comment>
<accession>A0AAU9JBR9</accession>
<gene>
    <name evidence="2" type="ORF">BSTOLATCC_MIC36496</name>
</gene>
<dbReference type="AlphaFoldDB" id="A0AAU9JBR9"/>
<evidence type="ECO:0000256" key="1">
    <source>
        <dbReference type="SAM" id="MobiDB-lite"/>
    </source>
</evidence>
<feature type="region of interest" description="Disordered" evidence="1">
    <location>
        <begin position="321"/>
        <end position="365"/>
    </location>
</feature>
<feature type="compositionally biased region" description="Basic and acidic residues" evidence="1">
    <location>
        <begin position="10"/>
        <end position="20"/>
    </location>
</feature>
<feature type="compositionally biased region" description="Polar residues" evidence="1">
    <location>
        <begin position="334"/>
        <end position="349"/>
    </location>
</feature>
<keyword evidence="3" id="KW-1185">Reference proteome</keyword>
<dbReference type="Proteomes" id="UP001162131">
    <property type="component" value="Unassembled WGS sequence"/>
</dbReference>